<sequence length="53" mass="5529">MQRAQQEMTSVKAALLSFVMLSAIVLCGLGIYSADAASNHQAVDGYGVTAALR</sequence>
<proteinExistence type="predicted"/>
<comment type="caution">
    <text evidence="1">The sequence shown here is derived from an EMBL/GenBank/DDBJ whole genome shotgun (WGS) entry which is preliminary data.</text>
</comment>
<dbReference type="Proteomes" id="UP000272706">
    <property type="component" value="Unassembled WGS sequence"/>
</dbReference>
<dbReference type="OrthoDB" id="8099655at2"/>
<name>A0A3A5KHQ1_9HYPH</name>
<dbReference type="EMBL" id="QZWZ01000018">
    <property type="protein sequence ID" value="RJT35045.1"/>
    <property type="molecule type" value="Genomic_DNA"/>
</dbReference>
<evidence type="ECO:0000313" key="1">
    <source>
        <dbReference type="EMBL" id="RJT35045.1"/>
    </source>
</evidence>
<gene>
    <name evidence="1" type="ORF">D3227_22310</name>
</gene>
<dbReference type="AlphaFoldDB" id="A0A3A5KHQ1"/>
<organism evidence="1 2">
    <name type="scientific">Mesorhizobium waimense</name>
    <dbReference type="NCBI Taxonomy" id="1300307"/>
    <lineage>
        <taxon>Bacteria</taxon>
        <taxon>Pseudomonadati</taxon>
        <taxon>Pseudomonadota</taxon>
        <taxon>Alphaproteobacteria</taxon>
        <taxon>Hyphomicrobiales</taxon>
        <taxon>Phyllobacteriaceae</taxon>
        <taxon>Mesorhizobium</taxon>
    </lineage>
</organism>
<keyword evidence="2" id="KW-1185">Reference proteome</keyword>
<reference evidence="1 2" key="1">
    <citation type="submission" date="2018-09" db="EMBL/GenBank/DDBJ databases">
        <title>Mesorhizobium carmichaelinearum sp. nov. isolated from Carmichaelinea spp. root nodules in New Zealand.</title>
        <authorList>
            <person name="De Meyer S.E."/>
        </authorList>
    </citation>
    <scope>NUCLEOTIDE SEQUENCE [LARGE SCALE GENOMIC DNA]</scope>
    <source>
        <strain evidence="1 2">ICMP19557</strain>
    </source>
</reference>
<protein>
    <submittedName>
        <fullName evidence="1">Uncharacterized protein</fullName>
    </submittedName>
</protein>
<evidence type="ECO:0000313" key="2">
    <source>
        <dbReference type="Proteomes" id="UP000272706"/>
    </source>
</evidence>
<accession>A0A3A5KHQ1</accession>